<keyword evidence="4" id="KW-1185">Reference proteome</keyword>
<dbReference type="Proteomes" id="UP000597762">
    <property type="component" value="Unassembled WGS sequence"/>
</dbReference>
<dbReference type="EMBL" id="CAHIKZ030004639">
    <property type="protein sequence ID" value="CAE1313397.1"/>
    <property type="molecule type" value="Genomic_DNA"/>
</dbReference>
<accession>A0A812E522</accession>
<evidence type="ECO:0000256" key="2">
    <source>
        <dbReference type="SAM" id="Phobius"/>
    </source>
</evidence>
<feature type="compositionally biased region" description="Low complexity" evidence="1">
    <location>
        <begin position="1"/>
        <end position="16"/>
    </location>
</feature>
<proteinExistence type="predicted"/>
<dbReference type="AlphaFoldDB" id="A0A812E522"/>
<evidence type="ECO:0000313" key="4">
    <source>
        <dbReference type="Proteomes" id="UP000597762"/>
    </source>
</evidence>
<name>A0A812E522_ACAPH</name>
<gene>
    <name evidence="3" type="ORF">SPHA_64568</name>
</gene>
<feature type="transmembrane region" description="Helical" evidence="2">
    <location>
        <begin position="153"/>
        <end position="177"/>
    </location>
</feature>
<protein>
    <submittedName>
        <fullName evidence="3">Uncharacterized protein</fullName>
    </submittedName>
</protein>
<feature type="region of interest" description="Disordered" evidence="1">
    <location>
        <begin position="1"/>
        <end position="36"/>
    </location>
</feature>
<feature type="transmembrane region" description="Helical" evidence="2">
    <location>
        <begin position="126"/>
        <end position="147"/>
    </location>
</feature>
<feature type="transmembrane region" description="Helical" evidence="2">
    <location>
        <begin position="198"/>
        <end position="226"/>
    </location>
</feature>
<keyword evidence="2" id="KW-0472">Membrane</keyword>
<evidence type="ECO:0000313" key="3">
    <source>
        <dbReference type="EMBL" id="CAE1313397.1"/>
    </source>
</evidence>
<organism evidence="3 4">
    <name type="scientific">Acanthosepion pharaonis</name>
    <name type="common">Pharaoh cuttlefish</name>
    <name type="synonym">Sepia pharaonis</name>
    <dbReference type="NCBI Taxonomy" id="158019"/>
    <lineage>
        <taxon>Eukaryota</taxon>
        <taxon>Metazoa</taxon>
        <taxon>Spiralia</taxon>
        <taxon>Lophotrochozoa</taxon>
        <taxon>Mollusca</taxon>
        <taxon>Cephalopoda</taxon>
        <taxon>Coleoidea</taxon>
        <taxon>Decapodiformes</taxon>
        <taxon>Sepiida</taxon>
        <taxon>Sepiina</taxon>
        <taxon>Sepiidae</taxon>
        <taxon>Acanthosepion</taxon>
    </lineage>
</organism>
<reference evidence="3" key="1">
    <citation type="submission" date="2021-01" db="EMBL/GenBank/DDBJ databases">
        <authorList>
            <person name="Li R."/>
            <person name="Bekaert M."/>
        </authorList>
    </citation>
    <scope>NUCLEOTIDE SEQUENCE</scope>
    <source>
        <strain evidence="3">Farmed</strain>
    </source>
</reference>
<evidence type="ECO:0000256" key="1">
    <source>
        <dbReference type="SAM" id="MobiDB-lite"/>
    </source>
</evidence>
<sequence>MTSLQKQQSPKQQSPPQERPEKQKQHKEVHRKEAPHLGADWALASTRASPYSALFSHLLVLKSSLSSSSSPLPLFNDEAFPPTPYRGPVDATPQRPAVAIVGTPLPGVEVLAAVAAPAASAAVANLTAATAVLATVLAAALAASAFSCLSADLVVFLCLFLPLFSSVSVVLFLFFLYSYTYKYKQNICIHSHYLSIYLSIYLSMYLSIYLSIYVSIYLSIYVILIYRR</sequence>
<comment type="caution">
    <text evidence="3">The sequence shown here is derived from an EMBL/GenBank/DDBJ whole genome shotgun (WGS) entry which is preliminary data.</text>
</comment>
<keyword evidence="2" id="KW-0812">Transmembrane</keyword>
<keyword evidence="2" id="KW-1133">Transmembrane helix</keyword>